<dbReference type="GeneID" id="105221809"/>
<feature type="coiled-coil region" evidence="1">
    <location>
        <begin position="604"/>
        <end position="667"/>
    </location>
</feature>
<keyword evidence="3" id="KW-0472">Membrane</keyword>
<evidence type="ECO:0000256" key="1">
    <source>
        <dbReference type="SAM" id="Coils"/>
    </source>
</evidence>
<feature type="domain" description="FHA" evidence="4">
    <location>
        <begin position="352"/>
        <end position="408"/>
    </location>
</feature>
<dbReference type="InterPro" id="IPR008984">
    <property type="entry name" value="SMAD_FHA_dom_sf"/>
</dbReference>
<accession>A0A034V3I4</accession>
<dbReference type="RefSeq" id="XP_011197223.2">
    <property type="nucleotide sequence ID" value="XM_011198921.4"/>
</dbReference>
<dbReference type="PROSITE" id="PS50006">
    <property type="entry name" value="FHA_DOMAIN"/>
    <property type="match status" value="1"/>
</dbReference>
<dbReference type="Pfam" id="PF00498">
    <property type="entry name" value="FHA"/>
    <property type="match status" value="1"/>
</dbReference>
<dbReference type="InterPro" id="IPR051176">
    <property type="entry name" value="Cent_Immune-Sig_Mod"/>
</dbReference>
<feature type="coiled-coil region" evidence="1">
    <location>
        <begin position="1211"/>
        <end position="1238"/>
    </location>
</feature>
<dbReference type="EMBL" id="GAKP01021108">
    <property type="protein sequence ID" value="JAC37844.1"/>
    <property type="molecule type" value="Transcribed_RNA"/>
</dbReference>
<feature type="region of interest" description="Disordered" evidence="2">
    <location>
        <begin position="1"/>
        <end position="35"/>
    </location>
</feature>
<dbReference type="PANTHER" id="PTHR15715:SF37">
    <property type="entry name" value="LD47843P"/>
    <property type="match status" value="1"/>
</dbReference>
<dbReference type="EMBL" id="GAKP01021109">
    <property type="protein sequence ID" value="JAC37843.1"/>
    <property type="molecule type" value="Transcribed_RNA"/>
</dbReference>
<keyword evidence="3" id="KW-1133">Transmembrane helix</keyword>
<keyword evidence="1" id="KW-0175">Coiled coil</keyword>
<dbReference type="CDD" id="cd22679">
    <property type="entry name" value="FHA_SLMAP"/>
    <property type="match status" value="1"/>
</dbReference>
<dbReference type="SMART" id="SM00240">
    <property type="entry name" value="FHA"/>
    <property type="match status" value="1"/>
</dbReference>
<feature type="region of interest" description="Disordered" evidence="2">
    <location>
        <begin position="691"/>
        <end position="748"/>
    </location>
</feature>
<feature type="compositionally biased region" description="Acidic residues" evidence="2">
    <location>
        <begin position="698"/>
        <end position="723"/>
    </location>
</feature>
<feature type="compositionally biased region" description="Polar residues" evidence="2">
    <location>
        <begin position="196"/>
        <end position="206"/>
    </location>
</feature>
<feature type="compositionally biased region" description="Low complexity" evidence="2">
    <location>
        <begin position="181"/>
        <end position="195"/>
    </location>
</feature>
<dbReference type="CTD" id="7871"/>
<proteinExistence type="predicted"/>
<dbReference type="EMBL" id="GAKP01021107">
    <property type="protein sequence ID" value="JAC37845.1"/>
    <property type="molecule type" value="Transcribed_RNA"/>
</dbReference>
<feature type="compositionally biased region" description="Basic and acidic residues" evidence="2">
    <location>
        <begin position="724"/>
        <end position="742"/>
    </location>
</feature>
<evidence type="ECO:0000256" key="2">
    <source>
        <dbReference type="SAM" id="MobiDB-lite"/>
    </source>
</evidence>
<dbReference type="Gene3D" id="2.60.200.20">
    <property type="match status" value="1"/>
</dbReference>
<feature type="region of interest" description="Disordered" evidence="2">
    <location>
        <begin position="138"/>
        <end position="169"/>
    </location>
</feature>
<feature type="region of interest" description="Disordered" evidence="2">
    <location>
        <begin position="762"/>
        <end position="788"/>
    </location>
</feature>
<protein>
    <submittedName>
        <fullName evidence="5">Sarcolemmal membrane-associated protein</fullName>
    </submittedName>
</protein>
<feature type="transmembrane region" description="Helical" evidence="3">
    <location>
        <begin position="1251"/>
        <end position="1269"/>
    </location>
</feature>
<feature type="compositionally biased region" description="Low complexity" evidence="2">
    <location>
        <begin position="19"/>
        <end position="35"/>
    </location>
</feature>
<organism evidence="5">
    <name type="scientific">Bactrocera dorsalis</name>
    <name type="common">Oriental fruit fly</name>
    <name type="synonym">Dacus dorsalis</name>
    <dbReference type="NCBI Taxonomy" id="27457"/>
    <lineage>
        <taxon>Eukaryota</taxon>
        <taxon>Metazoa</taxon>
        <taxon>Ecdysozoa</taxon>
        <taxon>Arthropoda</taxon>
        <taxon>Hexapoda</taxon>
        <taxon>Insecta</taxon>
        <taxon>Pterygota</taxon>
        <taxon>Neoptera</taxon>
        <taxon>Endopterygota</taxon>
        <taxon>Diptera</taxon>
        <taxon>Brachycera</taxon>
        <taxon>Muscomorpha</taxon>
        <taxon>Tephritoidea</taxon>
        <taxon>Tephritidae</taxon>
        <taxon>Bactrocera</taxon>
        <taxon>Bactrocera</taxon>
    </lineage>
</organism>
<evidence type="ECO:0000256" key="3">
    <source>
        <dbReference type="SAM" id="Phobius"/>
    </source>
</evidence>
<dbReference type="InterPro" id="IPR000253">
    <property type="entry name" value="FHA_dom"/>
</dbReference>
<evidence type="ECO:0000313" key="5">
    <source>
        <dbReference type="EMBL" id="JAC37846.1"/>
    </source>
</evidence>
<reference evidence="5" key="1">
    <citation type="journal article" date="2014" name="BMC Genomics">
        <title>Characterizing the developmental transcriptome of the oriental fruit fly, Bactrocera dorsalis (Diptera: Tephritidae) through comparative genomic analysis with Drosophila melanogaster utilizing modENCODE datasets.</title>
        <authorList>
            <person name="Geib S.M."/>
            <person name="Calla B."/>
            <person name="Hall B."/>
            <person name="Hou S."/>
            <person name="Manoukis N.C."/>
        </authorList>
    </citation>
    <scope>NUCLEOTIDE SEQUENCE</scope>
    <source>
        <strain evidence="5">Punador</strain>
    </source>
</reference>
<sequence length="1270" mass="140744">MVLASNEWLNNSEDEQKRTSGSTQTATTANTTNAGNRDIADTTEVLARTTEITSTNNTAISAVPLTTPVTTTGTANANNEIMSENPNNESHEQPEQLAQQLKNNIDDILPAANNELNDEVSITREVVNNNREVLNCDTSNTNANTANANSNINSSISGNSGENGSVTNVNTNANESLAQISNSNTSTNNANLYSNPSSNASTLQSPIVRQSKAVTITTGTALSGGNLPLSSPITPQALSSALQSVMNASNNVNAANAAVGNLQNTFLNTIGMDIGQAAKELGSAFVSGLVEAQTNITNNGSNAVQNIGSSSNASMNLETAENNGQAKIILLCEANSHPFQTRTINLTPNIECKVGRLIAKSKASESNAIFDCKVLSRNHAVLWYTDDCKFWVKDTKSSNGTFINENKLGTEAAELHFGDIVKFGVDVLENSRKEVHGCIIAFVKLYLPDGREAISIDATAQRSQYSGEGRISYEEMHRLNLYMQEVSQREKALKSKLFNIQNVLDATRKNSALCWQSLIAEDQLLHRINSLEKKLQIMEKNVPESVLRNEVLKLLEDKNSYQLTAKEALRKVYQERCDALQMLSKMELAYANSDGECKILRDQIMNTKQSLQDVNTRLQRLETDYNEYKEEAERKQQEIKEQDEQRLAEMSEKLHQREQECDDLRRRVSEFMLQRAEMVDEEEKRAIEKLDAAIGDMDLGDDDDDDNEVEENDDNEDKFDEGDGEHKEDGNEKDASKKELRSPRVTKSLEIMNGVGTKFLHSNDEKEVLNSTSRSDVSQKEDKQKSNAKESTILKWLQNSDLNQKEGSIDIFKAICNDSDSSDEQELPLLENDVVIDSESGIGTSMEDIKLKYKKSKNKLQSVQSILCQLVEAEMSKECYKSAGANTTEHNATDIENEALKETRNEGGCAPMDHEQKLLLLKRSVAILSEAYKEICDNLNEHELQKVLTEDTKELSPPPAITVQTQFQSYAPSFNTSATAGNKLIPQDTLKPLIEAAEEEDDVKVDDLAENKVQSEQTANDDAQSEECITVTTPSTIVSNVMACEEVTLRDEVRAYQGQIKELNLKLEQVESDAQNTLEIMQIECDTYKEKLAELSKVVQKACEEKRELEKLLDKRAISVEKEQLQVEQNGATIDEPSDAETKVPVSVAELSTEVGVKETAGTLPERNGVELQNADNKQYSATTLEADFEAQLHDDLAALNSSALQREEELIVYKERLEKTQSDNLQLRNEIAELLLKSGTQAQTHMVKQLLAYGAVVVAIIVYFITMYF</sequence>
<feature type="coiled-coil region" evidence="1">
    <location>
        <begin position="1046"/>
        <end position="1112"/>
    </location>
</feature>
<dbReference type="AlphaFoldDB" id="A0A034V3I4"/>
<evidence type="ECO:0000259" key="4">
    <source>
        <dbReference type="PROSITE" id="PS50006"/>
    </source>
</evidence>
<feature type="compositionally biased region" description="Basic and acidic residues" evidence="2">
    <location>
        <begin position="777"/>
        <end position="788"/>
    </location>
</feature>
<dbReference type="OrthoDB" id="687730at2759"/>
<dbReference type="SUPFAM" id="SSF49879">
    <property type="entry name" value="SMAD/FHA domain"/>
    <property type="match status" value="1"/>
</dbReference>
<feature type="compositionally biased region" description="Low complexity" evidence="2">
    <location>
        <begin position="138"/>
        <end position="165"/>
    </location>
</feature>
<feature type="region of interest" description="Disordered" evidence="2">
    <location>
        <begin position="181"/>
        <end position="206"/>
    </location>
</feature>
<name>A0A034V3I4_BACDO</name>
<dbReference type="RefSeq" id="XP_019844404.2">
    <property type="nucleotide sequence ID" value="XM_019988845.3"/>
</dbReference>
<dbReference type="RefSeq" id="XP_019844403.2">
    <property type="nucleotide sequence ID" value="XM_019988844.3"/>
</dbReference>
<dbReference type="RefSeq" id="XP_011197224.2">
    <property type="nucleotide sequence ID" value="XM_011198922.3"/>
</dbReference>
<dbReference type="KEGG" id="bdr:105221809"/>
<keyword evidence="3" id="KW-0812">Transmembrane</keyword>
<dbReference type="EMBL" id="GAKP01021106">
    <property type="protein sequence ID" value="JAC37846.1"/>
    <property type="molecule type" value="Transcribed_RNA"/>
</dbReference>
<gene>
    <name evidence="5" type="primary">SLMAP</name>
</gene>
<dbReference type="PANTHER" id="PTHR15715">
    <property type="entry name" value="CENTROSOMAL PROTEIN OF 170 KDA"/>
    <property type="match status" value="1"/>
</dbReference>